<sequence length="120" mass="12757">MAAVLAWNSLFWGTLLVGVCARSSSAGSATCLTDLEDRYSVSLETVQLVCSCTAAAGFIYLDNRPLHDGDFGCTVFQDGGVDNDTKFHTILDCGAYLSGEFACLCPTDSCTSSLLRKPLL</sequence>
<keyword evidence="1" id="KW-0732">Signal</keyword>
<accession>A0A1W0XF55</accession>
<reference evidence="3" key="1">
    <citation type="submission" date="2017-01" db="EMBL/GenBank/DDBJ databases">
        <title>Comparative genomics of anhydrobiosis in the tardigrade Hypsibius dujardini.</title>
        <authorList>
            <person name="Yoshida Y."/>
            <person name="Koutsovoulos G."/>
            <person name="Laetsch D."/>
            <person name="Stevens L."/>
            <person name="Kumar S."/>
            <person name="Horikawa D."/>
            <person name="Ishino K."/>
            <person name="Komine S."/>
            <person name="Tomita M."/>
            <person name="Blaxter M."/>
            <person name="Arakawa K."/>
        </authorList>
    </citation>
    <scope>NUCLEOTIDE SEQUENCE [LARGE SCALE GENOMIC DNA]</scope>
    <source>
        <strain evidence="3">Z151</strain>
    </source>
</reference>
<organism evidence="2 3">
    <name type="scientific">Hypsibius exemplaris</name>
    <name type="common">Freshwater tardigrade</name>
    <dbReference type="NCBI Taxonomy" id="2072580"/>
    <lineage>
        <taxon>Eukaryota</taxon>
        <taxon>Metazoa</taxon>
        <taxon>Ecdysozoa</taxon>
        <taxon>Tardigrada</taxon>
        <taxon>Eutardigrada</taxon>
        <taxon>Parachela</taxon>
        <taxon>Hypsibioidea</taxon>
        <taxon>Hypsibiidae</taxon>
        <taxon>Hypsibius</taxon>
    </lineage>
</organism>
<proteinExistence type="predicted"/>
<comment type="caution">
    <text evidence="2">The sequence shown here is derived from an EMBL/GenBank/DDBJ whole genome shotgun (WGS) entry which is preliminary data.</text>
</comment>
<evidence type="ECO:0000313" key="3">
    <source>
        <dbReference type="Proteomes" id="UP000192578"/>
    </source>
</evidence>
<gene>
    <name evidence="2" type="ORF">BV898_00223</name>
</gene>
<evidence type="ECO:0000313" key="2">
    <source>
        <dbReference type="EMBL" id="OQV26097.1"/>
    </source>
</evidence>
<dbReference type="EMBL" id="MTYJ01000001">
    <property type="protein sequence ID" value="OQV26097.1"/>
    <property type="molecule type" value="Genomic_DNA"/>
</dbReference>
<dbReference type="Proteomes" id="UP000192578">
    <property type="component" value="Unassembled WGS sequence"/>
</dbReference>
<name>A0A1W0XF55_HYPEX</name>
<dbReference type="AlphaFoldDB" id="A0A1W0XF55"/>
<keyword evidence="3" id="KW-1185">Reference proteome</keyword>
<evidence type="ECO:0000256" key="1">
    <source>
        <dbReference type="SAM" id="SignalP"/>
    </source>
</evidence>
<feature type="signal peptide" evidence="1">
    <location>
        <begin position="1"/>
        <end position="21"/>
    </location>
</feature>
<feature type="chain" id="PRO_5012732191" evidence="1">
    <location>
        <begin position="22"/>
        <end position="120"/>
    </location>
</feature>
<protein>
    <submittedName>
        <fullName evidence="2">Uncharacterized protein</fullName>
    </submittedName>
</protein>